<dbReference type="PRINTS" id="PR00081">
    <property type="entry name" value="GDHRDH"/>
</dbReference>
<dbReference type="VEuPathDB" id="FungiDB:PV09_09434"/>
<dbReference type="STRING" id="253628.A0A0D1YDK5"/>
<dbReference type="GeneID" id="27317407"/>
<dbReference type="Proteomes" id="UP000053259">
    <property type="component" value="Unassembled WGS sequence"/>
</dbReference>
<evidence type="ECO:0000313" key="3">
    <source>
        <dbReference type="EMBL" id="KIV98821.1"/>
    </source>
</evidence>
<dbReference type="AlphaFoldDB" id="A0A0D1YDK5"/>
<dbReference type="InParanoid" id="A0A0D1YDK5"/>
<dbReference type="Pfam" id="PF00106">
    <property type="entry name" value="adh_short"/>
    <property type="match status" value="1"/>
</dbReference>
<sequence length="303" mass="33497">MGYPYVNKGPVESSVGSDTGKMKNKSVVITGAGSSGLGAAYVKAFLNAGAFVTNADINPSNEHQENPNYQFYKCDVTVWKDQVEVFKGAIANSPENSLDVVIANAGIGGHDSIFQLEDGDEPSEPQLRTVKVNYIGVIYTAKLAMHYFNKQDPSRDRCLILKGSLASYLDLPGGPEYQSSKFGVRGLMCCLRTSGRMRINLLAPWWARTGIMPDEFARHIDDMLRRIGSQWIDLDDAGRCALRIATDESIHGRGFVICSREMDPNGYADMNADDYDHRDDAKWLKHIMQISKRGMEPVDTSAN</sequence>
<dbReference type="RefSeq" id="XP_016208691.1">
    <property type="nucleotide sequence ID" value="XM_016363492.1"/>
</dbReference>
<evidence type="ECO:0000313" key="4">
    <source>
        <dbReference type="Proteomes" id="UP000053259"/>
    </source>
</evidence>
<keyword evidence="4" id="KW-1185">Reference proteome</keyword>
<dbReference type="PANTHER" id="PTHR43180">
    <property type="entry name" value="3-OXOACYL-(ACYL-CARRIER-PROTEIN) REDUCTASE (AFU_ORTHOLOGUE AFUA_6G11210)"/>
    <property type="match status" value="1"/>
</dbReference>
<gene>
    <name evidence="3" type="ORF">PV09_09434</name>
</gene>
<accession>A0A0D1YDK5</accession>
<dbReference type="EMBL" id="KN847596">
    <property type="protein sequence ID" value="KIV98821.1"/>
    <property type="molecule type" value="Genomic_DNA"/>
</dbReference>
<dbReference type="PANTHER" id="PTHR43180:SF31">
    <property type="entry name" value="CHAIN DEHYDROGENASE_REDUCTASE, PUTATIVE (AFU_ORTHOLOGUE AFUA_2G16570)-RELATED"/>
    <property type="match status" value="1"/>
</dbReference>
<evidence type="ECO:0000256" key="1">
    <source>
        <dbReference type="ARBA" id="ARBA00006484"/>
    </source>
</evidence>
<dbReference type="SUPFAM" id="SSF51735">
    <property type="entry name" value="NAD(P)-binding Rossmann-fold domains"/>
    <property type="match status" value="1"/>
</dbReference>
<organism evidence="3 4">
    <name type="scientific">Verruconis gallopava</name>
    <dbReference type="NCBI Taxonomy" id="253628"/>
    <lineage>
        <taxon>Eukaryota</taxon>
        <taxon>Fungi</taxon>
        <taxon>Dikarya</taxon>
        <taxon>Ascomycota</taxon>
        <taxon>Pezizomycotina</taxon>
        <taxon>Dothideomycetes</taxon>
        <taxon>Pleosporomycetidae</taxon>
        <taxon>Venturiales</taxon>
        <taxon>Sympoventuriaceae</taxon>
        <taxon>Verruconis</taxon>
    </lineage>
</organism>
<name>A0A0D1YDK5_9PEZI</name>
<evidence type="ECO:0000256" key="2">
    <source>
        <dbReference type="ARBA" id="ARBA00023002"/>
    </source>
</evidence>
<comment type="similarity">
    <text evidence="1">Belongs to the short-chain dehydrogenases/reductases (SDR) family.</text>
</comment>
<dbReference type="HOGENOM" id="CLU_010194_13_3_1"/>
<dbReference type="InterPro" id="IPR002347">
    <property type="entry name" value="SDR_fam"/>
</dbReference>
<proteinExistence type="inferred from homology"/>
<dbReference type="Gene3D" id="3.40.50.720">
    <property type="entry name" value="NAD(P)-binding Rossmann-like Domain"/>
    <property type="match status" value="1"/>
</dbReference>
<protein>
    <submittedName>
        <fullName evidence="3">Uncharacterized protein</fullName>
    </submittedName>
</protein>
<dbReference type="OrthoDB" id="5371740at2759"/>
<keyword evidence="2" id="KW-0560">Oxidoreductase</keyword>
<dbReference type="InterPro" id="IPR036291">
    <property type="entry name" value="NAD(P)-bd_dom_sf"/>
</dbReference>
<dbReference type="GO" id="GO:0016491">
    <property type="term" value="F:oxidoreductase activity"/>
    <property type="evidence" value="ECO:0007669"/>
    <property type="project" value="UniProtKB-KW"/>
</dbReference>
<reference evidence="3 4" key="1">
    <citation type="submission" date="2015-01" db="EMBL/GenBank/DDBJ databases">
        <title>The Genome Sequence of Ochroconis gallopava CBS43764.</title>
        <authorList>
            <consortium name="The Broad Institute Genomics Platform"/>
            <person name="Cuomo C."/>
            <person name="de Hoog S."/>
            <person name="Gorbushina A."/>
            <person name="Stielow B."/>
            <person name="Teixiera M."/>
            <person name="Abouelleil A."/>
            <person name="Chapman S.B."/>
            <person name="Priest M."/>
            <person name="Young S.K."/>
            <person name="Wortman J."/>
            <person name="Nusbaum C."/>
            <person name="Birren B."/>
        </authorList>
    </citation>
    <scope>NUCLEOTIDE SEQUENCE [LARGE SCALE GENOMIC DNA]</scope>
    <source>
        <strain evidence="3 4">CBS 43764</strain>
    </source>
</reference>